<dbReference type="EMBL" id="CM051407">
    <property type="protein sequence ID" value="KAJ4700637.1"/>
    <property type="molecule type" value="Genomic_DNA"/>
</dbReference>
<proteinExistence type="predicted"/>
<accession>A0ACC1WNX1</accession>
<comment type="caution">
    <text evidence="1">The sequence shown here is derived from an EMBL/GenBank/DDBJ whole genome shotgun (WGS) entry which is preliminary data.</text>
</comment>
<protein>
    <submittedName>
        <fullName evidence="1">Penicillin-binding protein 1A-like</fullName>
    </submittedName>
</protein>
<reference evidence="1 2" key="1">
    <citation type="journal article" date="2023" name="Science">
        <title>Complex scaffold remodeling in plant triterpene biosynthesis.</title>
        <authorList>
            <person name="De La Pena R."/>
            <person name="Hodgson H."/>
            <person name="Liu J.C."/>
            <person name="Stephenson M.J."/>
            <person name="Martin A.C."/>
            <person name="Owen C."/>
            <person name="Harkess A."/>
            <person name="Leebens-Mack J."/>
            <person name="Jimenez L.E."/>
            <person name="Osbourn A."/>
            <person name="Sattely E.S."/>
        </authorList>
    </citation>
    <scope>NUCLEOTIDE SEQUENCE [LARGE SCALE GENOMIC DNA]</scope>
    <source>
        <strain evidence="2">cv. JPN11</strain>
        <tissue evidence="1">Leaf</tissue>
    </source>
</reference>
<gene>
    <name evidence="1" type="ORF">OWV82_023985</name>
</gene>
<sequence length="192" mass="22242">MSALSQERCLRLSWHSHWRGRCRNGKYLVHTRVRYTGGMVSMALNQQSNFYFGKHPSVLSLAESVMLAGMIPAPELRSPLRDSSRGKIFQARVLKRMVEVGFIDVETALLILKQPLHLRVDGLRNADRLLYVVSFSRKGLEGLNELKHRDTDSIMKDIWDWEKESKIWEVCEDMEIWATHAGRKLLHACKDH</sequence>
<evidence type="ECO:0000313" key="1">
    <source>
        <dbReference type="EMBL" id="KAJ4700637.1"/>
    </source>
</evidence>
<dbReference type="Proteomes" id="UP001164539">
    <property type="component" value="Chromosome 14"/>
</dbReference>
<evidence type="ECO:0000313" key="2">
    <source>
        <dbReference type="Proteomes" id="UP001164539"/>
    </source>
</evidence>
<organism evidence="1 2">
    <name type="scientific">Melia azedarach</name>
    <name type="common">Chinaberry tree</name>
    <dbReference type="NCBI Taxonomy" id="155640"/>
    <lineage>
        <taxon>Eukaryota</taxon>
        <taxon>Viridiplantae</taxon>
        <taxon>Streptophyta</taxon>
        <taxon>Embryophyta</taxon>
        <taxon>Tracheophyta</taxon>
        <taxon>Spermatophyta</taxon>
        <taxon>Magnoliopsida</taxon>
        <taxon>eudicotyledons</taxon>
        <taxon>Gunneridae</taxon>
        <taxon>Pentapetalae</taxon>
        <taxon>rosids</taxon>
        <taxon>malvids</taxon>
        <taxon>Sapindales</taxon>
        <taxon>Meliaceae</taxon>
        <taxon>Melia</taxon>
    </lineage>
</organism>
<name>A0ACC1WNX1_MELAZ</name>
<keyword evidence="2" id="KW-1185">Reference proteome</keyword>